<dbReference type="EMBL" id="JASAOG010000489">
    <property type="protein sequence ID" value="KAK0038790.1"/>
    <property type="molecule type" value="Genomic_DNA"/>
</dbReference>
<feature type="compositionally biased region" description="Low complexity" evidence="1">
    <location>
        <begin position="1"/>
        <end position="22"/>
    </location>
</feature>
<feature type="compositionally biased region" description="Basic and acidic residues" evidence="1">
    <location>
        <begin position="23"/>
        <end position="43"/>
    </location>
</feature>
<dbReference type="Proteomes" id="UP001233172">
    <property type="component" value="Unassembled WGS sequence"/>
</dbReference>
<evidence type="ECO:0000256" key="1">
    <source>
        <dbReference type="SAM" id="MobiDB-lite"/>
    </source>
</evidence>
<dbReference type="AlphaFoldDB" id="A0AAD8AMR0"/>
<evidence type="ECO:0000313" key="3">
    <source>
        <dbReference type="Proteomes" id="UP001233172"/>
    </source>
</evidence>
<name>A0AAD8AMR0_BIOPF</name>
<protein>
    <submittedName>
        <fullName evidence="2">Uncharacterized protein</fullName>
    </submittedName>
</protein>
<accession>A0AAD8AMR0</accession>
<reference evidence="2" key="2">
    <citation type="submission" date="2023-04" db="EMBL/GenBank/DDBJ databases">
        <authorList>
            <person name="Bu L."/>
            <person name="Lu L."/>
            <person name="Laidemitt M.R."/>
            <person name="Zhang S.M."/>
            <person name="Mutuku M."/>
            <person name="Mkoji G."/>
            <person name="Steinauer M."/>
            <person name="Loker E.S."/>
        </authorList>
    </citation>
    <scope>NUCLEOTIDE SEQUENCE</scope>
    <source>
        <strain evidence="2">KasaAsao</strain>
        <tissue evidence="2">Whole Snail</tissue>
    </source>
</reference>
<organism evidence="2 3">
    <name type="scientific">Biomphalaria pfeifferi</name>
    <name type="common">Bloodfluke planorb</name>
    <name type="synonym">Freshwater snail</name>
    <dbReference type="NCBI Taxonomy" id="112525"/>
    <lineage>
        <taxon>Eukaryota</taxon>
        <taxon>Metazoa</taxon>
        <taxon>Spiralia</taxon>
        <taxon>Lophotrochozoa</taxon>
        <taxon>Mollusca</taxon>
        <taxon>Gastropoda</taxon>
        <taxon>Heterobranchia</taxon>
        <taxon>Euthyneura</taxon>
        <taxon>Panpulmonata</taxon>
        <taxon>Hygrophila</taxon>
        <taxon>Lymnaeoidea</taxon>
        <taxon>Planorbidae</taxon>
        <taxon>Biomphalaria</taxon>
    </lineage>
</organism>
<sequence>MLPLSTFAQKKQTKSSTKATKSSHADHQKHDHSNHGKMDKPEAAVEDQSDSLKVTKVTRLPNQFVGNVIYSPESNRLWLLSFGPPANTKGPSVLYELNPTTGKEIARASMPFLGEFGAPACIDNVLYVGIPYESKVYKVSLEKANLGKMLGTLTVPGFNRPEIERS</sequence>
<evidence type="ECO:0000313" key="2">
    <source>
        <dbReference type="EMBL" id="KAK0038790.1"/>
    </source>
</evidence>
<comment type="caution">
    <text evidence="2">The sequence shown here is derived from an EMBL/GenBank/DDBJ whole genome shotgun (WGS) entry which is preliminary data.</text>
</comment>
<reference evidence="2" key="1">
    <citation type="journal article" date="2023" name="PLoS Negl. Trop. Dis.">
        <title>A genome sequence for Biomphalaria pfeifferi, the major vector snail for the human-infecting parasite Schistosoma mansoni.</title>
        <authorList>
            <person name="Bu L."/>
            <person name="Lu L."/>
            <person name="Laidemitt M.R."/>
            <person name="Zhang S.M."/>
            <person name="Mutuku M."/>
            <person name="Mkoji G."/>
            <person name="Steinauer M."/>
            <person name="Loker E.S."/>
        </authorList>
    </citation>
    <scope>NUCLEOTIDE SEQUENCE</scope>
    <source>
        <strain evidence="2">KasaAsao</strain>
    </source>
</reference>
<proteinExistence type="predicted"/>
<keyword evidence="3" id="KW-1185">Reference proteome</keyword>
<gene>
    <name evidence="2" type="ORF">Bpfe_031507</name>
</gene>
<feature type="region of interest" description="Disordered" evidence="1">
    <location>
        <begin position="1"/>
        <end position="49"/>
    </location>
</feature>